<evidence type="ECO:0000256" key="1">
    <source>
        <dbReference type="ARBA" id="ARBA00005417"/>
    </source>
</evidence>
<evidence type="ECO:0000259" key="6">
    <source>
        <dbReference type="PROSITE" id="PS50893"/>
    </source>
</evidence>
<dbReference type="Pfam" id="PF00005">
    <property type="entry name" value="ABC_tran"/>
    <property type="match status" value="1"/>
</dbReference>
<reference evidence="7 8" key="1">
    <citation type="submission" date="2018-08" db="EMBL/GenBank/DDBJ databases">
        <title>Lysobacter soli KCTC 22011, whole genome shotgun sequence.</title>
        <authorList>
            <person name="Zhang X."/>
            <person name="Feng G."/>
            <person name="Zhu H."/>
        </authorList>
    </citation>
    <scope>NUCLEOTIDE SEQUENCE [LARGE SCALE GENOMIC DNA]</scope>
    <source>
        <strain evidence="7 8">KCTC 22011</strain>
    </source>
</reference>
<proteinExistence type="inferred from homology"/>
<name>A0A3D8VHI4_9GAMM</name>
<dbReference type="SMART" id="SM00382">
    <property type="entry name" value="AAA"/>
    <property type="match status" value="1"/>
</dbReference>
<dbReference type="InterPro" id="IPR003439">
    <property type="entry name" value="ABC_transporter-like_ATP-bd"/>
</dbReference>
<dbReference type="InterPro" id="IPR003593">
    <property type="entry name" value="AAA+_ATPase"/>
</dbReference>
<keyword evidence="8" id="KW-1185">Reference proteome</keyword>
<feature type="region of interest" description="Disordered" evidence="5">
    <location>
        <begin position="263"/>
        <end position="282"/>
    </location>
</feature>
<evidence type="ECO:0000256" key="3">
    <source>
        <dbReference type="ARBA" id="ARBA00022741"/>
    </source>
</evidence>
<dbReference type="EMBL" id="QTJR01000002">
    <property type="protein sequence ID" value="RDY68826.1"/>
    <property type="molecule type" value="Genomic_DNA"/>
</dbReference>
<dbReference type="GO" id="GO:0016887">
    <property type="term" value="F:ATP hydrolysis activity"/>
    <property type="evidence" value="ECO:0007669"/>
    <property type="project" value="InterPro"/>
</dbReference>
<dbReference type="SUPFAM" id="SSF52540">
    <property type="entry name" value="P-loop containing nucleoside triphosphate hydrolases"/>
    <property type="match status" value="1"/>
</dbReference>
<comment type="caution">
    <text evidence="7">The sequence shown here is derived from an EMBL/GenBank/DDBJ whole genome shotgun (WGS) entry which is preliminary data.</text>
</comment>
<comment type="similarity">
    <text evidence="1">Belongs to the ABC transporter superfamily.</text>
</comment>
<dbReference type="Gene3D" id="3.40.50.300">
    <property type="entry name" value="P-loop containing nucleotide triphosphate hydrolases"/>
    <property type="match status" value="1"/>
</dbReference>
<dbReference type="Gene3D" id="2.70.50.60">
    <property type="entry name" value="abc- transporter (atp binding component) like domain"/>
    <property type="match status" value="1"/>
</dbReference>
<dbReference type="GO" id="GO:0140359">
    <property type="term" value="F:ABC-type transporter activity"/>
    <property type="evidence" value="ECO:0007669"/>
    <property type="project" value="InterPro"/>
</dbReference>
<feature type="domain" description="ABC transporter" evidence="6">
    <location>
        <begin position="26"/>
        <end position="255"/>
    </location>
</feature>
<dbReference type="InterPro" id="IPR015860">
    <property type="entry name" value="ABC_transpr_TagH-like"/>
</dbReference>
<keyword evidence="3" id="KW-0547">Nucleotide-binding</keyword>
<dbReference type="PANTHER" id="PTHR46743:SF2">
    <property type="entry name" value="TEICHOIC ACIDS EXPORT ATP-BINDING PROTEIN TAGH"/>
    <property type="match status" value="1"/>
</dbReference>
<organism evidence="7 8">
    <name type="scientific">Lysobacter soli</name>
    <dbReference type="NCBI Taxonomy" id="453783"/>
    <lineage>
        <taxon>Bacteria</taxon>
        <taxon>Pseudomonadati</taxon>
        <taxon>Pseudomonadota</taxon>
        <taxon>Gammaproteobacteria</taxon>
        <taxon>Lysobacterales</taxon>
        <taxon>Lysobacteraceae</taxon>
        <taxon>Lysobacter</taxon>
    </lineage>
</organism>
<dbReference type="InterPro" id="IPR029439">
    <property type="entry name" value="Wzt_C"/>
</dbReference>
<keyword evidence="4 7" id="KW-0067">ATP-binding</keyword>
<dbReference type="PROSITE" id="PS50893">
    <property type="entry name" value="ABC_TRANSPORTER_2"/>
    <property type="match status" value="1"/>
</dbReference>
<evidence type="ECO:0000313" key="7">
    <source>
        <dbReference type="EMBL" id="RDY68826.1"/>
    </source>
</evidence>
<evidence type="ECO:0000256" key="2">
    <source>
        <dbReference type="ARBA" id="ARBA00022448"/>
    </source>
</evidence>
<dbReference type="GO" id="GO:0005524">
    <property type="term" value="F:ATP binding"/>
    <property type="evidence" value="ECO:0007669"/>
    <property type="project" value="UniProtKB-KW"/>
</dbReference>
<dbReference type="PANTHER" id="PTHR46743">
    <property type="entry name" value="TEICHOIC ACIDS EXPORT ATP-BINDING PROTEIN TAGH"/>
    <property type="match status" value="1"/>
</dbReference>
<evidence type="ECO:0000256" key="5">
    <source>
        <dbReference type="SAM" id="MobiDB-lite"/>
    </source>
</evidence>
<dbReference type="CDD" id="cd10147">
    <property type="entry name" value="Wzt_C-like"/>
    <property type="match status" value="1"/>
</dbReference>
<dbReference type="GO" id="GO:0016020">
    <property type="term" value="C:membrane"/>
    <property type="evidence" value="ECO:0007669"/>
    <property type="project" value="InterPro"/>
</dbReference>
<accession>A0A3D8VHI4</accession>
<dbReference type="Proteomes" id="UP000256829">
    <property type="component" value="Unassembled WGS sequence"/>
</dbReference>
<dbReference type="CDD" id="cd03220">
    <property type="entry name" value="ABC_KpsT_Wzt"/>
    <property type="match status" value="1"/>
</dbReference>
<dbReference type="InterPro" id="IPR050683">
    <property type="entry name" value="Bact_Polysacc_Export_ATP-bd"/>
</dbReference>
<gene>
    <name evidence="7" type="ORF">DX912_04860</name>
</gene>
<keyword evidence="2" id="KW-0813">Transport</keyword>
<protein>
    <submittedName>
        <fullName evidence="7">ABC transporter ATP-binding protein</fullName>
    </submittedName>
</protein>
<sequence length="453" mass="49908">MSSENKEGLASEYVIDARGLGKAYHIYEKPIQRLLQGLMGRRRKLYRDFWALRGLDLRVKQGETLGIVGRNGSGKSTLLQMIAGTLTPTEGTVAVRGRVAALLELGSGFNPEFTGRENVYLNAAILGLTRAEVDARMEAILAFADIGEFVDQPVRNYSSGMVMRLAFSVMVHVDADILIIDEALSVGDAFFTQKCMRFLREFKERGTLLFVSHDGGAVTGLCDRAIWIDSGTMRKEGNAREVMEAYLEAFIAEREGRAAYDGAARPVPAKPPVRTSRRDPRQPLIDRSLLRNDLHVVDFDPSKPAFGEGGLKVADVALLDEDGRQLTTLTGGETVVLEVEASATRRVESPIVGFYLKDRLGQLLFGDNTYLTTLDERMVMEAGDRAVARFRFDMPRLQEGDYFLAVGVAAGTQHEHVIHHWMHEALAVKALGQGAPAGLIGLPMLEITLEQVK</sequence>
<dbReference type="AlphaFoldDB" id="A0A3D8VHI4"/>
<evidence type="ECO:0000256" key="4">
    <source>
        <dbReference type="ARBA" id="ARBA00022840"/>
    </source>
</evidence>
<evidence type="ECO:0000313" key="8">
    <source>
        <dbReference type="Proteomes" id="UP000256829"/>
    </source>
</evidence>
<dbReference type="InterPro" id="IPR027417">
    <property type="entry name" value="P-loop_NTPase"/>
</dbReference>
<dbReference type="Pfam" id="PF14524">
    <property type="entry name" value="Wzt_C"/>
    <property type="match status" value="1"/>
</dbReference>